<feature type="region of interest" description="Disordered" evidence="2">
    <location>
        <begin position="554"/>
        <end position="573"/>
    </location>
</feature>
<sequence length="950" mass="108129">MPKEACRLLTLSISLFGIICMAKGLSTRKESAINKNIYYNKDSNYKEEVGSGNALDYENEYYRQKKSPEHDGTGLKSNLLNVNKKSGNIIPINSLNHLLPETAIKNQFNENKEKFTDKSEYDTKIIKKRTNNQEHLRPRRKNPLSYLHINHYSKYKEPEMYIINANNFNEDVIRRFTRTEKKYELPVCDINENLENVHGSSTISRSLGLKKRGLSNSNQIPVSKINLDRELQRKVRAQWKFRDHYNNLDMGYNKYESPIGIEHNQNTGLDKSNTVNNSDLDKEKACFHQNNYDDNKTKNLMIKRGTFDEEGQMSSIFSSKKQQTQATKENKKEKKNVLYNKSWNDNLIISNTKSDSKDPTPFSETNNISNNLSSSVYNASDQINMVPNQQLSDQTQINLTNQSMTSADKEKTEDINAALNTKTEYSENEPAIPSNLTNNDFEHSEKNKFQMPIVNVQSPSMPPLTLANGVVPNISYVYLQPMPFANSMFMNQSKLVESTSISNKKSDHVANTENKNNDLITISIDPKTLQNKILHAEFMKKSEVKKTPDTLSIELSPKDMSTNSSKQQRTVQKPLKISASVKNNSVLITGGETNIPNEKKNQQYQSLKENFDKTELEKESLNRQRKSIISQIKMKDIYDDKKSINGYNLPIEMNLKDNSKTDETKVLIINAKQKEVCATEEPCKIMSTYCSIDLCDSDSHCKRSTWNIQNFHELHEIGPKDEKSTSLNSLSSSSSFSISNTKENLNEDKTISLNVSDEPMVIPTNPIQSGVKIKREADPMNISNIINLLKPVLVLSPKVDNEGSEDESADSTGIIDKANLKGSSEIAFEKGNKKVENKILEGFINSIIANYSKEEAKPLMKETTEKAEDGAEALLKLLENSMPKRSERDKEFFDEKKSDVWSLTPLIVPESTISKYGDNTEYAKLGPFDENFIKSFLKKDYISSLHRKKK</sequence>
<accession>A0A9P0MPN0</accession>
<evidence type="ECO:0000313" key="4">
    <source>
        <dbReference type="EMBL" id="CAH1398306.1"/>
    </source>
</evidence>
<keyword evidence="1" id="KW-0175">Coiled coil</keyword>
<evidence type="ECO:0000313" key="5">
    <source>
        <dbReference type="Proteomes" id="UP001152798"/>
    </source>
</evidence>
<reference evidence="4" key="1">
    <citation type="submission" date="2022-01" db="EMBL/GenBank/DDBJ databases">
        <authorList>
            <person name="King R."/>
        </authorList>
    </citation>
    <scope>NUCLEOTIDE SEQUENCE</scope>
</reference>
<evidence type="ECO:0000256" key="1">
    <source>
        <dbReference type="SAM" id="Coils"/>
    </source>
</evidence>
<protein>
    <recommendedName>
        <fullName evidence="6">Neuropeptide</fullName>
    </recommendedName>
</protein>
<name>A0A9P0MPN0_NEZVI</name>
<dbReference type="Proteomes" id="UP001152798">
    <property type="component" value="Chromosome 4"/>
</dbReference>
<keyword evidence="5" id="KW-1185">Reference proteome</keyword>
<feature type="coiled-coil region" evidence="1">
    <location>
        <begin position="597"/>
        <end position="624"/>
    </location>
</feature>
<evidence type="ECO:0000256" key="2">
    <source>
        <dbReference type="SAM" id="MobiDB-lite"/>
    </source>
</evidence>
<feature type="signal peptide" evidence="3">
    <location>
        <begin position="1"/>
        <end position="24"/>
    </location>
</feature>
<keyword evidence="3" id="KW-0732">Signal</keyword>
<gene>
    <name evidence="4" type="ORF">NEZAVI_LOCUS7981</name>
</gene>
<feature type="compositionally biased region" description="Polar residues" evidence="2">
    <location>
        <begin position="559"/>
        <end position="571"/>
    </location>
</feature>
<dbReference type="EMBL" id="OV725080">
    <property type="protein sequence ID" value="CAH1398306.1"/>
    <property type="molecule type" value="Genomic_DNA"/>
</dbReference>
<feature type="region of interest" description="Disordered" evidence="2">
    <location>
        <begin position="350"/>
        <end position="370"/>
    </location>
</feature>
<feature type="compositionally biased region" description="Polar residues" evidence="2">
    <location>
        <begin position="312"/>
        <end position="327"/>
    </location>
</feature>
<feature type="region of interest" description="Disordered" evidence="2">
    <location>
        <begin position="311"/>
        <end position="335"/>
    </location>
</feature>
<evidence type="ECO:0000256" key="3">
    <source>
        <dbReference type="SAM" id="SignalP"/>
    </source>
</evidence>
<dbReference type="AlphaFoldDB" id="A0A9P0MPN0"/>
<feature type="chain" id="PRO_5040494698" description="Neuropeptide" evidence="3">
    <location>
        <begin position="25"/>
        <end position="950"/>
    </location>
</feature>
<dbReference type="OrthoDB" id="6627281at2759"/>
<evidence type="ECO:0008006" key="6">
    <source>
        <dbReference type="Google" id="ProtNLM"/>
    </source>
</evidence>
<organism evidence="4 5">
    <name type="scientific">Nezara viridula</name>
    <name type="common">Southern green stink bug</name>
    <name type="synonym">Cimex viridulus</name>
    <dbReference type="NCBI Taxonomy" id="85310"/>
    <lineage>
        <taxon>Eukaryota</taxon>
        <taxon>Metazoa</taxon>
        <taxon>Ecdysozoa</taxon>
        <taxon>Arthropoda</taxon>
        <taxon>Hexapoda</taxon>
        <taxon>Insecta</taxon>
        <taxon>Pterygota</taxon>
        <taxon>Neoptera</taxon>
        <taxon>Paraneoptera</taxon>
        <taxon>Hemiptera</taxon>
        <taxon>Heteroptera</taxon>
        <taxon>Panheteroptera</taxon>
        <taxon>Pentatomomorpha</taxon>
        <taxon>Pentatomoidea</taxon>
        <taxon>Pentatomidae</taxon>
        <taxon>Pentatominae</taxon>
        <taxon>Nezara</taxon>
    </lineage>
</organism>
<proteinExistence type="predicted"/>